<keyword evidence="11" id="KW-1185">Reference proteome</keyword>
<dbReference type="InterPro" id="IPR036259">
    <property type="entry name" value="MFS_trans_sf"/>
</dbReference>
<proteinExistence type="inferred from homology"/>
<feature type="transmembrane region" description="Helical" evidence="9">
    <location>
        <begin position="433"/>
        <end position="453"/>
    </location>
</feature>
<evidence type="ECO:0000256" key="5">
    <source>
        <dbReference type="ARBA" id="ARBA00022692"/>
    </source>
</evidence>
<dbReference type="PROSITE" id="PS50850">
    <property type="entry name" value="MFS"/>
    <property type="match status" value="1"/>
</dbReference>
<dbReference type="GO" id="GO:0022857">
    <property type="term" value="F:transmembrane transporter activity"/>
    <property type="evidence" value="ECO:0000318"/>
    <property type="project" value="GO_Central"/>
</dbReference>
<dbReference type="GO" id="GO:0016020">
    <property type="term" value="C:membrane"/>
    <property type="evidence" value="ECO:0000318"/>
    <property type="project" value="GO_Central"/>
</dbReference>
<feature type="transmembrane region" description="Helical" evidence="9">
    <location>
        <begin position="367"/>
        <end position="392"/>
    </location>
</feature>
<accession>A0A9R0IJP4</accession>
<dbReference type="AlphaFoldDB" id="A0A9R0IJP4"/>
<dbReference type="InterPro" id="IPR020846">
    <property type="entry name" value="MFS_dom"/>
</dbReference>
<keyword evidence="5 9" id="KW-0812">Transmembrane</keyword>
<dbReference type="Pfam" id="PF00083">
    <property type="entry name" value="Sugar_tr"/>
    <property type="match status" value="1"/>
</dbReference>
<evidence type="ECO:0000256" key="9">
    <source>
        <dbReference type="SAM" id="Phobius"/>
    </source>
</evidence>
<dbReference type="InterPro" id="IPR003663">
    <property type="entry name" value="Sugar/inositol_transpt"/>
</dbReference>
<dbReference type="OrthoDB" id="6133115at2759"/>
<dbReference type="Proteomes" id="UP000813463">
    <property type="component" value="Chromosome 4"/>
</dbReference>
<keyword evidence="7 9" id="KW-0472">Membrane</keyword>
<feature type="domain" description="Major facilitator superfamily (MFS) profile" evidence="10">
    <location>
        <begin position="38"/>
        <end position="457"/>
    </location>
</feature>
<reference evidence="12" key="2">
    <citation type="submission" date="2025-08" db="UniProtKB">
        <authorList>
            <consortium name="RefSeq"/>
        </authorList>
    </citation>
    <scope>IDENTIFICATION</scope>
    <source>
        <tissue evidence="12">Leaf</tissue>
    </source>
</reference>
<dbReference type="FunFam" id="1.20.1250.20:FF:000043">
    <property type="entry name" value="sugar transporter ERD6-like 6"/>
    <property type="match status" value="1"/>
</dbReference>
<feature type="transmembrane region" description="Helical" evidence="9">
    <location>
        <begin position="29"/>
        <end position="51"/>
    </location>
</feature>
<dbReference type="PROSITE" id="PS00217">
    <property type="entry name" value="SUGAR_TRANSPORT_2"/>
    <property type="match status" value="1"/>
</dbReference>
<feature type="transmembrane region" description="Helical" evidence="9">
    <location>
        <begin position="271"/>
        <end position="294"/>
    </location>
</feature>
<dbReference type="PANTHER" id="PTHR48021">
    <property type="match status" value="1"/>
</dbReference>
<feature type="transmembrane region" description="Helical" evidence="9">
    <location>
        <begin position="186"/>
        <end position="207"/>
    </location>
</feature>
<dbReference type="GO" id="GO:0055085">
    <property type="term" value="P:transmembrane transport"/>
    <property type="evidence" value="ECO:0000318"/>
    <property type="project" value="GO_Central"/>
</dbReference>
<keyword evidence="3 8" id="KW-0813">Transport</keyword>
<evidence type="ECO:0000256" key="4">
    <source>
        <dbReference type="ARBA" id="ARBA00022597"/>
    </source>
</evidence>
<evidence type="ECO:0000256" key="3">
    <source>
        <dbReference type="ARBA" id="ARBA00022448"/>
    </source>
</evidence>
<comment type="subcellular location">
    <subcellularLocation>
        <location evidence="1">Membrane</location>
        <topology evidence="1">Multi-pass membrane protein</topology>
    </subcellularLocation>
</comment>
<evidence type="ECO:0000256" key="8">
    <source>
        <dbReference type="RuleBase" id="RU003346"/>
    </source>
</evidence>
<organism evidence="11 12">
    <name type="scientific">Spinacia oleracea</name>
    <name type="common">Spinach</name>
    <dbReference type="NCBI Taxonomy" id="3562"/>
    <lineage>
        <taxon>Eukaryota</taxon>
        <taxon>Viridiplantae</taxon>
        <taxon>Streptophyta</taxon>
        <taxon>Embryophyta</taxon>
        <taxon>Tracheophyta</taxon>
        <taxon>Spermatophyta</taxon>
        <taxon>Magnoliopsida</taxon>
        <taxon>eudicotyledons</taxon>
        <taxon>Gunneridae</taxon>
        <taxon>Pentapetalae</taxon>
        <taxon>Caryophyllales</taxon>
        <taxon>Chenopodiaceae</taxon>
        <taxon>Chenopodioideae</taxon>
        <taxon>Anserineae</taxon>
        <taxon>Spinacia</taxon>
    </lineage>
</organism>
<sequence>MKEYQQTTSVSSSSSSPLLVEERENGSPAAATAAVILSTLVAISGSFVFGSSVGFSSPAESGMISDLDLTLAQYSVFGSILTIGAMIGAMVSGMLSDRFGRRGAMAFSELLCLAGNLAIVFAKVAWLLDIARLLIGVGIGIISYVVPVYVAEITPKNLRGVFTAAHQLMICCGVSTMWLAGNILHWRILALIGIVPSVLQFLGVFFIPESPRWLAKNSRWGECEDVLKHLRGQHVDTSAEATEIREYTETLQHLSEAKFLDLFQKEYTRSLIVGVGLMVFQQFGGVNGIVFYASSIFQSAGFSERVGTIAMVTLQVPMTVVGTLLMDKSGRRPLLMISAAGTCLGCFLTGLSFLLQDLHMGNTEAPILALIGVLMFTAFFSLGMGGAPWVIMSEIFPINVNGSAGSLVTVVNWLGSWIISFAFNFLMSWSSPGTFFLFCVICGLTVVFVAMLVPETKDRTLEEIQASMNPLTSSS</sequence>
<evidence type="ECO:0000256" key="7">
    <source>
        <dbReference type="ARBA" id="ARBA00023136"/>
    </source>
</evidence>
<dbReference type="SUPFAM" id="SSF103473">
    <property type="entry name" value="MFS general substrate transporter"/>
    <property type="match status" value="1"/>
</dbReference>
<feature type="transmembrane region" description="Helical" evidence="9">
    <location>
        <begin position="404"/>
        <end position="427"/>
    </location>
</feature>
<protein>
    <submittedName>
        <fullName evidence="12">Sugar transporter ERD6-like 5 isoform X1</fullName>
    </submittedName>
</protein>
<feature type="transmembrane region" description="Helical" evidence="9">
    <location>
        <begin position="306"/>
        <end position="326"/>
    </location>
</feature>
<evidence type="ECO:0000256" key="2">
    <source>
        <dbReference type="ARBA" id="ARBA00010992"/>
    </source>
</evidence>
<dbReference type="InterPro" id="IPR044775">
    <property type="entry name" value="MFS_ERD6/Tret1-like"/>
</dbReference>
<feature type="transmembrane region" description="Helical" evidence="9">
    <location>
        <begin position="333"/>
        <end position="355"/>
    </location>
</feature>
<evidence type="ECO:0000313" key="12">
    <source>
        <dbReference type="RefSeq" id="XP_021850322.1"/>
    </source>
</evidence>
<gene>
    <name evidence="12" type="primary">LOC110789911</name>
</gene>
<dbReference type="InterPro" id="IPR005828">
    <property type="entry name" value="MFS_sugar_transport-like"/>
</dbReference>
<evidence type="ECO:0000256" key="1">
    <source>
        <dbReference type="ARBA" id="ARBA00004141"/>
    </source>
</evidence>
<keyword evidence="6 9" id="KW-1133">Transmembrane helix</keyword>
<evidence type="ECO:0000259" key="10">
    <source>
        <dbReference type="PROSITE" id="PS50850"/>
    </source>
</evidence>
<feature type="transmembrane region" description="Helical" evidence="9">
    <location>
        <begin position="71"/>
        <end position="95"/>
    </location>
</feature>
<name>A0A9R0IJP4_SPIOL</name>
<dbReference type="GeneID" id="110789911"/>
<feature type="transmembrane region" description="Helical" evidence="9">
    <location>
        <begin position="107"/>
        <end position="127"/>
    </location>
</feature>
<dbReference type="KEGG" id="soe:110789911"/>
<dbReference type="InterPro" id="IPR005829">
    <property type="entry name" value="Sugar_transporter_CS"/>
</dbReference>
<keyword evidence="4" id="KW-0762">Sugar transport</keyword>
<dbReference type="PROSITE" id="PS00216">
    <property type="entry name" value="SUGAR_TRANSPORT_1"/>
    <property type="match status" value="1"/>
</dbReference>
<evidence type="ECO:0000313" key="11">
    <source>
        <dbReference type="Proteomes" id="UP000813463"/>
    </source>
</evidence>
<feature type="transmembrane region" description="Helical" evidence="9">
    <location>
        <begin position="133"/>
        <end position="151"/>
    </location>
</feature>
<dbReference type="RefSeq" id="XP_021850322.1">
    <property type="nucleotide sequence ID" value="XM_021994630.2"/>
</dbReference>
<dbReference type="PRINTS" id="PR00171">
    <property type="entry name" value="SUGRTRNSPORT"/>
</dbReference>
<dbReference type="InterPro" id="IPR050549">
    <property type="entry name" value="MFS_Trehalose_Transporter"/>
</dbReference>
<dbReference type="CDD" id="cd17358">
    <property type="entry name" value="MFS_GLUT6_8_Class3_like"/>
    <property type="match status" value="1"/>
</dbReference>
<dbReference type="PANTHER" id="PTHR48021:SF25">
    <property type="entry name" value="SUGAR TRANSPORTER ERD6-LIKE 5"/>
    <property type="match status" value="1"/>
</dbReference>
<dbReference type="GO" id="GO:0051119">
    <property type="term" value="F:sugar transmembrane transporter activity"/>
    <property type="evidence" value="ECO:0007669"/>
    <property type="project" value="InterPro"/>
</dbReference>
<dbReference type="NCBIfam" id="TIGR00879">
    <property type="entry name" value="SP"/>
    <property type="match status" value="1"/>
</dbReference>
<feature type="transmembrane region" description="Helical" evidence="9">
    <location>
        <begin position="158"/>
        <end position="180"/>
    </location>
</feature>
<comment type="similarity">
    <text evidence="2 8">Belongs to the major facilitator superfamily. Sugar transporter (TC 2.A.1.1) family.</text>
</comment>
<evidence type="ECO:0000256" key="6">
    <source>
        <dbReference type="ARBA" id="ARBA00022989"/>
    </source>
</evidence>
<dbReference type="Gene3D" id="1.20.1250.20">
    <property type="entry name" value="MFS general substrate transporter like domains"/>
    <property type="match status" value="1"/>
</dbReference>
<reference evidence="11" key="1">
    <citation type="journal article" date="2021" name="Nat. Commun.">
        <title>Genomic analyses provide insights into spinach domestication and the genetic basis of agronomic traits.</title>
        <authorList>
            <person name="Cai X."/>
            <person name="Sun X."/>
            <person name="Xu C."/>
            <person name="Sun H."/>
            <person name="Wang X."/>
            <person name="Ge C."/>
            <person name="Zhang Z."/>
            <person name="Wang Q."/>
            <person name="Fei Z."/>
            <person name="Jiao C."/>
            <person name="Wang Q."/>
        </authorList>
    </citation>
    <scope>NUCLEOTIDE SEQUENCE [LARGE SCALE GENOMIC DNA]</scope>
    <source>
        <strain evidence="11">cv. Varoflay</strain>
    </source>
</reference>